<feature type="compositionally biased region" description="Low complexity" evidence="1">
    <location>
        <begin position="62"/>
        <end position="86"/>
    </location>
</feature>
<evidence type="ECO:0000256" key="1">
    <source>
        <dbReference type="SAM" id="MobiDB-lite"/>
    </source>
</evidence>
<dbReference type="GeneID" id="18841323"/>
<dbReference type="EMBL" id="JH719455">
    <property type="protein sequence ID" value="EJF57198.1"/>
    <property type="molecule type" value="Genomic_DNA"/>
</dbReference>
<feature type="region of interest" description="Disordered" evidence="1">
    <location>
        <begin position="160"/>
        <end position="219"/>
    </location>
</feature>
<evidence type="ECO:0000313" key="2">
    <source>
        <dbReference type="EMBL" id="EJF57198.1"/>
    </source>
</evidence>
<evidence type="ECO:0000313" key="3">
    <source>
        <dbReference type="Proteomes" id="UP000053319"/>
    </source>
</evidence>
<dbReference type="HOGENOM" id="CLU_860580_0_0_1"/>
<feature type="compositionally biased region" description="Basic and acidic residues" evidence="1">
    <location>
        <begin position="305"/>
        <end position="323"/>
    </location>
</feature>
<dbReference type="KEGG" id="dsq:DICSQDRAFT_183323"/>
<proteinExistence type="predicted"/>
<name>R7SMU9_DICSQ</name>
<gene>
    <name evidence="2" type="ORF">DICSQDRAFT_183323</name>
</gene>
<sequence length="323" mass="35350">MLFGSETYTWGFREDAPLPFEAAGSLSVVTRSRKRAAADSAAEPRPLKRSRKGKHTEPNSQTEPSGTGASSSGATPSTIPGPGPSTKLTAQAQERRAELLRDPRARMVDLFSVRCLKCGTTIKLSPKGYFDLHHWSKHRKRCDKWSEEYAAARRAENGIDSSRLSTPPATPPLTEDCGTEFTGTSAMSIMSARSPTPTPEPPPPSAGKSQDNVIPPPREGLRVTEEYVAASRPRSLPPVPEMVECPIIRLVPPLTSHKLSKAAMALHHPGLEVLDLNRPLPTVRDWEWGNLQPSIIAPPSDLETEEARNSVRLSKADWNEEDE</sequence>
<feature type="region of interest" description="Disordered" evidence="1">
    <location>
        <begin position="297"/>
        <end position="323"/>
    </location>
</feature>
<protein>
    <submittedName>
        <fullName evidence="2">Uncharacterized protein</fullName>
    </submittedName>
</protein>
<dbReference type="Proteomes" id="UP000053319">
    <property type="component" value="Unassembled WGS sequence"/>
</dbReference>
<accession>R7SMU9</accession>
<feature type="compositionally biased region" description="Pro residues" evidence="1">
    <location>
        <begin position="196"/>
        <end position="205"/>
    </location>
</feature>
<organism evidence="2 3">
    <name type="scientific">Dichomitus squalens (strain LYAD-421)</name>
    <name type="common">Western red white-rot fungus</name>
    <dbReference type="NCBI Taxonomy" id="732165"/>
    <lineage>
        <taxon>Eukaryota</taxon>
        <taxon>Fungi</taxon>
        <taxon>Dikarya</taxon>
        <taxon>Basidiomycota</taxon>
        <taxon>Agaricomycotina</taxon>
        <taxon>Agaricomycetes</taxon>
        <taxon>Polyporales</taxon>
        <taxon>Polyporaceae</taxon>
        <taxon>Dichomitus</taxon>
    </lineage>
</organism>
<feature type="compositionally biased region" description="Polar residues" evidence="1">
    <location>
        <begin position="181"/>
        <end position="194"/>
    </location>
</feature>
<dbReference type="RefSeq" id="XP_007370030.1">
    <property type="nucleotide sequence ID" value="XM_007369968.1"/>
</dbReference>
<feature type="region of interest" description="Disordered" evidence="1">
    <location>
        <begin position="29"/>
        <end position="96"/>
    </location>
</feature>
<dbReference type="AlphaFoldDB" id="R7SMU9"/>
<reference evidence="2 3" key="1">
    <citation type="journal article" date="2012" name="Science">
        <title>The Paleozoic origin of enzymatic lignin decomposition reconstructed from 31 fungal genomes.</title>
        <authorList>
            <person name="Floudas D."/>
            <person name="Binder M."/>
            <person name="Riley R."/>
            <person name="Barry K."/>
            <person name="Blanchette R.A."/>
            <person name="Henrissat B."/>
            <person name="Martinez A.T."/>
            <person name="Otillar R."/>
            <person name="Spatafora J.W."/>
            <person name="Yadav J.S."/>
            <person name="Aerts A."/>
            <person name="Benoit I."/>
            <person name="Boyd A."/>
            <person name="Carlson A."/>
            <person name="Copeland A."/>
            <person name="Coutinho P.M."/>
            <person name="de Vries R.P."/>
            <person name="Ferreira P."/>
            <person name="Findley K."/>
            <person name="Foster B."/>
            <person name="Gaskell J."/>
            <person name="Glotzer D."/>
            <person name="Gorecki P."/>
            <person name="Heitman J."/>
            <person name="Hesse C."/>
            <person name="Hori C."/>
            <person name="Igarashi K."/>
            <person name="Jurgens J.A."/>
            <person name="Kallen N."/>
            <person name="Kersten P."/>
            <person name="Kohler A."/>
            <person name="Kuees U."/>
            <person name="Kumar T.K.A."/>
            <person name="Kuo A."/>
            <person name="LaButti K."/>
            <person name="Larrondo L.F."/>
            <person name="Lindquist E."/>
            <person name="Ling A."/>
            <person name="Lombard V."/>
            <person name="Lucas S."/>
            <person name="Lundell T."/>
            <person name="Martin R."/>
            <person name="McLaughlin D.J."/>
            <person name="Morgenstern I."/>
            <person name="Morin E."/>
            <person name="Murat C."/>
            <person name="Nagy L.G."/>
            <person name="Nolan M."/>
            <person name="Ohm R.A."/>
            <person name="Patyshakuliyeva A."/>
            <person name="Rokas A."/>
            <person name="Ruiz-Duenas F.J."/>
            <person name="Sabat G."/>
            <person name="Salamov A."/>
            <person name="Samejima M."/>
            <person name="Schmutz J."/>
            <person name="Slot J.C."/>
            <person name="St John F."/>
            <person name="Stenlid J."/>
            <person name="Sun H."/>
            <person name="Sun S."/>
            <person name="Syed K."/>
            <person name="Tsang A."/>
            <person name="Wiebenga A."/>
            <person name="Young D."/>
            <person name="Pisabarro A."/>
            <person name="Eastwood D.C."/>
            <person name="Martin F."/>
            <person name="Cullen D."/>
            <person name="Grigoriev I.V."/>
            <person name="Hibbett D.S."/>
        </authorList>
    </citation>
    <scope>NUCLEOTIDE SEQUENCE [LARGE SCALE GENOMIC DNA]</scope>
    <source>
        <strain evidence="2 3">LYAD-421 SS1</strain>
    </source>
</reference>
<dbReference type="OrthoDB" id="2746152at2759"/>